<comment type="caution">
    <text evidence="2">The sequence shown here is derived from an EMBL/GenBank/DDBJ whole genome shotgun (WGS) entry which is preliminary data.</text>
</comment>
<protein>
    <submittedName>
        <fullName evidence="3">PAS domain-containing protein</fullName>
    </submittedName>
</protein>
<dbReference type="OrthoDB" id="420604at2759"/>
<dbReference type="Proteomes" id="UP001152797">
    <property type="component" value="Unassembled WGS sequence"/>
</dbReference>
<keyword evidence="4" id="KW-1185">Reference proteome</keyword>
<organism evidence="2">
    <name type="scientific">Cladocopium goreaui</name>
    <dbReference type="NCBI Taxonomy" id="2562237"/>
    <lineage>
        <taxon>Eukaryota</taxon>
        <taxon>Sar</taxon>
        <taxon>Alveolata</taxon>
        <taxon>Dinophyceae</taxon>
        <taxon>Suessiales</taxon>
        <taxon>Symbiodiniaceae</taxon>
        <taxon>Cladocopium</taxon>
    </lineage>
</organism>
<proteinExistence type="predicted"/>
<evidence type="ECO:0000313" key="3">
    <source>
        <dbReference type="EMBL" id="CAL4761089.1"/>
    </source>
</evidence>
<feature type="compositionally biased region" description="Basic residues" evidence="1">
    <location>
        <begin position="1"/>
        <end position="22"/>
    </location>
</feature>
<evidence type="ECO:0000256" key="1">
    <source>
        <dbReference type="SAM" id="MobiDB-lite"/>
    </source>
</evidence>
<sequence length="220" mass="24001">MLRLAVKRTHTSAIRSHHRHRPGGSQSNALFDLPSYVICDSKAKGVIRYATQGFQDLFGCTANDCEGQKLSPANLLQSHELKKISLEAGLSCSEVATSIHRMTRAAEEAVQCAAGTCQVPAHVPVLLSHSSGELFACEISWRKNVHPTLGWSYHAGLVQKISKDISVHGLLVAASQETSYAELRAERAETIQDGFSQELAEELHAAAEKMWKDELAKGVK</sequence>
<dbReference type="EMBL" id="CAMXCT020000098">
    <property type="protein sequence ID" value="CAL1127152.1"/>
    <property type="molecule type" value="Genomic_DNA"/>
</dbReference>
<dbReference type="EMBL" id="CAMXCT010000098">
    <property type="protein sequence ID" value="CAI3973777.1"/>
    <property type="molecule type" value="Genomic_DNA"/>
</dbReference>
<evidence type="ECO:0000313" key="4">
    <source>
        <dbReference type="Proteomes" id="UP001152797"/>
    </source>
</evidence>
<accession>A0A9P1FH74</accession>
<feature type="region of interest" description="Disordered" evidence="1">
    <location>
        <begin position="1"/>
        <end position="26"/>
    </location>
</feature>
<dbReference type="Gene3D" id="3.30.450.20">
    <property type="entry name" value="PAS domain"/>
    <property type="match status" value="1"/>
</dbReference>
<evidence type="ECO:0000313" key="2">
    <source>
        <dbReference type="EMBL" id="CAI3973777.1"/>
    </source>
</evidence>
<reference evidence="2" key="1">
    <citation type="submission" date="2022-10" db="EMBL/GenBank/DDBJ databases">
        <authorList>
            <person name="Chen Y."/>
            <person name="Dougan E. K."/>
            <person name="Chan C."/>
            <person name="Rhodes N."/>
            <person name="Thang M."/>
        </authorList>
    </citation>
    <scope>NUCLEOTIDE SEQUENCE</scope>
</reference>
<reference evidence="3 4" key="2">
    <citation type="submission" date="2024-05" db="EMBL/GenBank/DDBJ databases">
        <authorList>
            <person name="Chen Y."/>
            <person name="Shah S."/>
            <person name="Dougan E. K."/>
            <person name="Thang M."/>
            <person name="Chan C."/>
        </authorList>
    </citation>
    <scope>NUCLEOTIDE SEQUENCE [LARGE SCALE GENOMIC DNA]</scope>
</reference>
<dbReference type="EMBL" id="CAMXCT030000098">
    <property type="protein sequence ID" value="CAL4761089.1"/>
    <property type="molecule type" value="Genomic_DNA"/>
</dbReference>
<gene>
    <name evidence="2" type="ORF">C1SCF055_LOCUS2238</name>
</gene>
<dbReference type="AlphaFoldDB" id="A0A9P1FH74"/>
<name>A0A9P1FH74_9DINO</name>